<feature type="region of interest" description="Disordered" evidence="1">
    <location>
        <begin position="282"/>
        <end position="317"/>
    </location>
</feature>
<gene>
    <name evidence="2" type="ORF">caldi_02300</name>
</gene>
<dbReference type="InterPro" id="IPR023214">
    <property type="entry name" value="HAD_sf"/>
</dbReference>
<evidence type="ECO:0000256" key="1">
    <source>
        <dbReference type="SAM" id="MobiDB-lite"/>
    </source>
</evidence>
<accession>A0AA35CKT1</accession>
<dbReference type="RefSeq" id="WP_264843255.1">
    <property type="nucleotide sequence ID" value="NZ_AP025628.1"/>
</dbReference>
<dbReference type="AlphaFoldDB" id="A0AA35CKT1"/>
<evidence type="ECO:0000313" key="2">
    <source>
        <dbReference type="EMBL" id="BDG59140.1"/>
    </source>
</evidence>
<keyword evidence="3" id="KW-1185">Reference proteome</keyword>
<reference evidence="2" key="1">
    <citation type="submission" date="2022-03" db="EMBL/GenBank/DDBJ databases">
        <title>Complete genome sequence of Caldinitratiruptor microaerophilus.</title>
        <authorList>
            <person name="Mukaiyama R."/>
            <person name="Nishiyama T."/>
            <person name="Ueda K."/>
        </authorList>
    </citation>
    <scope>NUCLEOTIDE SEQUENCE</scope>
    <source>
        <strain evidence="2">JCM 16183</strain>
    </source>
</reference>
<evidence type="ECO:0000313" key="3">
    <source>
        <dbReference type="Proteomes" id="UP001163687"/>
    </source>
</evidence>
<dbReference type="GO" id="GO:0000287">
    <property type="term" value="F:magnesium ion binding"/>
    <property type="evidence" value="ECO:0007669"/>
    <property type="project" value="TreeGrafter"/>
</dbReference>
<dbReference type="Proteomes" id="UP001163687">
    <property type="component" value="Chromosome"/>
</dbReference>
<dbReference type="Gene3D" id="3.30.1240.10">
    <property type="match status" value="1"/>
</dbReference>
<protein>
    <submittedName>
        <fullName evidence="2">Haloacid dehalogenase</fullName>
    </submittedName>
</protein>
<dbReference type="KEGG" id="cmic:caldi_02300"/>
<organism evidence="2 3">
    <name type="scientific">Caldinitratiruptor microaerophilus</name>
    <dbReference type="NCBI Taxonomy" id="671077"/>
    <lineage>
        <taxon>Bacteria</taxon>
        <taxon>Bacillati</taxon>
        <taxon>Bacillota</taxon>
        <taxon>Clostridia</taxon>
        <taxon>Eubacteriales</taxon>
        <taxon>Symbiobacteriaceae</taxon>
        <taxon>Caldinitratiruptor</taxon>
    </lineage>
</organism>
<dbReference type="GO" id="GO:0005829">
    <property type="term" value="C:cytosol"/>
    <property type="evidence" value="ECO:0007669"/>
    <property type="project" value="TreeGrafter"/>
</dbReference>
<feature type="compositionally biased region" description="Gly residues" evidence="1">
    <location>
        <begin position="284"/>
        <end position="302"/>
    </location>
</feature>
<dbReference type="SUPFAM" id="SSF56784">
    <property type="entry name" value="HAD-like"/>
    <property type="match status" value="1"/>
</dbReference>
<dbReference type="PANTHER" id="PTHR10000">
    <property type="entry name" value="PHOSPHOSERINE PHOSPHATASE"/>
    <property type="match status" value="1"/>
</dbReference>
<sequence length="317" mass="33668">MPNPGYRLLVLDLDGTLLDARGQLPEAHRRAVQTVRRQGVEVLIATGRDWDAMLDVYRALGLSTPAITIAGAQIVDSDGRVLKEHRMHPDAVAAIESAAEAAGASLVAVQDSGLSLGTRRADDFGPWEIWNPWTRIVGEPLARHRGGKLPLFMAVYGKRSCEALLPLAPALPDTQWELWAPRDDEHVLYLWHRDANKGTALAEFCAARGYRPEEVVAMGDALLDLSMLSWAGTGVAMAAAPDEVKRVCALVTEPDDPHPVATALWRLGLTPTLEPDGRAVAGTAGPGHEGIRLGGPPGGGAKGLPEELPGGPQGGEA</sequence>
<dbReference type="PANTHER" id="PTHR10000:SF8">
    <property type="entry name" value="HAD SUPERFAMILY HYDROLASE-LIKE, TYPE 3"/>
    <property type="match status" value="1"/>
</dbReference>
<dbReference type="InterPro" id="IPR036412">
    <property type="entry name" value="HAD-like_sf"/>
</dbReference>
<dbReference type="GO" id="GO:0016791">
    <property type="term" value="F:phosphatase activity"/>
    <property type="evidence" value="ECO:0007669"/>
    <property type="project" value="TreeGrafter"/>
</dbReference>
<dbReference type="Gene3D" id="3.40.50.1000">
    <property type="entry name" value="HAD superfamily/HAD-like"/>
    <property type="match status" value="1"/>
</dbReference>
<proteinExistence type="predicted"/>
<name>A0AA35CKT1_9FIRM</name>
<dbReference type="EMBL" id="AP025628">
    <property type="protein sequence ID" value="BDG59140.1"/>
    <property type="molecule type" value="Genomic_DNA"/>
</dbReference>
<dbReference type="InterPro" id="IPR006379">
    <property type="entry name" value="HAD-SF_hydro_IIB"/>
</dbReference>
<dbReference type="NCBIfam" id="TIGR01484">
    <property type="entry name" value="HAD-SF-IIB"/>
    <property type="match status" value="1"/>
</dbReference>
<dbReference type="Pfam" id="PF08282">
    <property type="entry name" value="Hydrolase_3"/>
    <property type="match status" value="2"/>
</dbReference>